<keyword evidence="2" id="KW-0813">Transport</keyword>
<feature type="transmembrane region" description="Helical" evidence="6">
    <location>
        <begin position="326"/>
        <end position="347"/>
    </location>
</feature>
<feature type="domain" description="Major facilitator superfamily (MFS) profile" evidence="7">
    <location>
        <begin position="22"/>
        <end position="421"/>
    </location>
</feature>
<feature type="transmembrane region" description="Helical" evidence="6">
    <location>
        <begin position="359"/>
        <end position="384"/>
    </location>
</feature>
<evidence type="ECO:0000256" key="1">
    <source>
        <dbReference type="ARBA" id="ARBA00004141"/>
    </source>
</evidence>
<evidence type="ECO:0000256" key="4">
    <source>
        <dbReference type="ARBA" id="ARBA00022989"/>
    </source>
</evidence>
<dbReference type="Gene3D" id="1.20.1250.20">
    <property type="entry name" value="MFS general substrate transporter like domains"/>
    <property type="match status" value="2"/>
</dbReference>
<dbReference type="EMBL" id="CP123872">
    <property type="protein sequence ID" value="WND01637.1"/>
    <property type="molecule type" value="Genomic_DNA"/>
</dbReference>
<dbReference type="KEGG" id="tmk:QGN29_08700"/>
<evidence type="ECO:0000313" key="9">
    <source>
        <dbReference type="Proteomes" id="UP001268683"/>
    </source>
</evidence>
<dbReference type="GO" id="GO:0022857">
    <property type="term" value="F:transmembrane transporter activity"/>
    <property type="evidence" value="ECO:0007669"/>
    <property type="project" value="InterPro"/>
</dbReference>
<evidence type="ECO:0000256" key="2">
    <source>
        <dbReference type="ARBA" id="ARBA00022448"/>
    </source>
</evidence>
<evidence type="ECO:0000256" key="3">
    <source>
        <dbReference type="ARBA" id="ARBA00022692"/>
    </source>
</evidence>
<evidence type="ECO:0000256" key="5">
    <source>
        <dbReference type="ARBA" id="ARBA00023136"/>
    </source>
</evidence>
<feature type="transmembrane region" description="Helical" evidence="6">
    <location>
        <begin position="266"/>
        <end position="287"/>
    </location>
</feature>
<dbReference type="InterPro" id="IPR011701">
    <property type="entry name" value="MFS"/>
</dbReference>
<name>A0AA52EAC6_9PROT</name>
<reference evidence="8" key="1">
    <citation type="submission" date="2023-04" db="EMBL/GenBank/DDBJ databases">
        <title>Complete genome sequence of Temperatibacter marinus.</title>
        <authorList>
            <person name="Rong J.-C."/>
            <person name="Yi M.-L."/>
            <person name="Zhao Q."/>
        </authorList>
    </citation>
    <scope>NUCLEOTIDE SEQUENCE</scope>
    <source>
        <strain evidence="8">NBRC 110045</strain>
    </source>
</reference>
<keyword evidence="3 6" id="KW-0812">Transmembrane</keyword>
<dbReference type="CDD" id="cd17328">
    <property type="entry name" value="MFS_spinster_like"/>
    <property type="match status" value="1"/>
</dbReference>
<keyword evidence="9" id="KW-1185">Reference proteome</keyword>
<keyword evidence="5 6" id="KW-0472">Membrane</keyword>
<gene>
    <name evidence="8" type="ORF">QGN29_08700</name>
</gene>
<dbReference type="Proteomes" id="UP001268683">
    <property type="component" value="Chromosome"/>
</dbReference>
<dbReference type="SUPFAM" id="SSF103473">
    <property type="entry name" value="MFS general substrate transporter"/>
    <property type="match status" value="1"/>
</dbReference>
<protein>
    <submittedName>
        <fullName evidence="8">MFS transporter</fullName>
    </submittedName>
</protein>
<dbReference type="Pfam" id="PF07690">
    <property type="entry name" value="MFS_1"/>
    <property type="match status" value="1"/>
</dbReference>
<feature type="transmembrane region" description="Helical" evidence="6">
    <location>
        <begin position="175"/>
        <end position="197"/>
    </location>
</feature>
<dbReference type="PANTHER" id="PTHR23505:SF79">
    <property type="entry name" value="PROTEIN SPINSTER"/>
    <property type="match status" value="1"/>
</dbReference>
<evidence type="ECO:0000259" key="7">
    <source>
        <dbReference type="PROSITE" id="PS50850"/>
    </source>
</evidence>
<feature type="transmembrane region" description="Helical" evidence="6">
    <location>
        <begin position="60"/>
        <end position="81"/>
    </location>
</feature>
<feature type="transmembrane region" description="Helical" evidence="6">
    <location>
        <begin position="299"/>
        <end position="320"/>
    </location>
</feature>
<comment type="subcellular location">
    <subcellularLocation>
        <location evidence="1">Membrane</location>
        <topology evidence="1">Multi-pass membrane protein</topology>
    </subcellularLocation>
</comment>
<keyword evidence="4 6" id="KW-1133">Transmembrane helix</keyword>
<organism evidence="8 9">
    <name type="scientific">Temperatibacter marinus</name>
    <dbReference type="NCBI Taxonomy" id="1456591"/>
    <lineage>
        <taxon>Bacteria</taxon>
        <taxon>Pseudomonadati</taxon>
        <taxon>Pseudomonadota</taxon>
        <taxon>Alphaproteobacteria</taxon>
        <taxon>Kordiimonadales</taxon>
        <taxon>Temperatibacteraceae</taxon>
        <taxon>Temperatibacter</taxon>
    </lineage>
</organism>
<feature type="transmembrane region" description="Helical" evidence="6">
    <location>
        <begin position="148"/>
        <end position="169"/>
    </location>
</feature>
<feature type="transmembrane region" description="Helical" evidence="6">
    <location>
        <begin position="396"/>
        <end position="416"/>
    </location>
</feature>
<dbReference type="GO" id="GO:0016020">
    <property type="term" value="C:membrane"/>
    <property type="evidence" value="ECO:0007669"/>
    <property type="project" value="UniProtKB-SubCell"/>
</dbReference>
<dbReference type="InterPro" id="IPR036259">
    <property type="entry name" value="MFS_trans_sf"/>
</dbReference>
<evidence type="ECO:0000256" key="6">
    <source>
        <dbReference type="SAM" id="Phobius"/>
    </source>
</evidence>
<dbReference type="InterPro" id="IPR020846">
    <property type="entry name" value="MFS_dom"/>
</dbReference>
<feature type="transmembrane region" description="Helical" evidence="6">
    <location>
        <begin position="21"/>
        <end position="40"/>
    </location>
</feature>
<dbReference type="RefSeq" id="WP_310797465.1">
    <property type="nucleotide sequence ID" value="NZ_CP123872.1"/>
</dbReference>
<accession>A0AA52EAC6</accession>
<sequence length="431" mass="47072">MSEHTDLNVAAAQANKKGRNYVLFILFLAYTFNFIDRQILVILQEGIKADLGLSDTQLGILTGFSFAIFYVTAGIPIASWADKANRTKIISGAVAIWSLMTAASGLVTNYTQLVLARIGVGIGEAGCSPPAHSMISDMYERKERATALSIYSTGIYLGIFVGFLIGGYVQEYYGWRMTFLIVGIPGVLLALVMYLTVREPLRRRHAGEEVESEKPSMIATMKLIWAKKSFRYLSLGCAMAGFVAYGTGNFTPSYLARSHGMSPSEIGLSLALITGIGGMSGTFLGGYLTDKFGVKDKRWYLWIPALGGLICLPLYIMAYMANDASLVIWTLPFAILVSTTYLGPSIACSHMIVSPSQRAMASALLFFILNLIGLGLGPLFIGIVSDLLTERYEEEALRYALLIGLSFILVKIWMFLKGAKHLANDIKEAQS</sequence>
<evidence type="ECO:0000313" key="8">
    <source>
        <dbReference type="EMBL" id="WND01637.1"/>
    </source>
</evidence>
<dbReference type="AlphaFoldDB" id="A0AA52EAC6"/>
<proteinExistence type="predicted"/>
<dbReference type="PANTHER" id="PTHR23505">
    <property type="entry name" value="SPINSTER"/>
    <property type="match status" value="1"/>
</dbReference>
<dbReference type="PROSITE" id="PS50850">
    <property type="entry name" value="MFS"/>
    <property type="match status" value="1"/>
</dbReference>
<feature type="transmembrane region" description="Helical" evidence="6">
    <location>
        <begin position="230"/>
        <end position="246"/>
    </location>
</feature>
<dbReference type="InterPro" id="IPR044770">
    <property type="entry name" value="MFS_spinster-like"/>
</dbReference>